<dbReference type="EMBL" id="CAJVPZ010003578">
    <property type="protein sequence ID" value="CAG8532448.1"/>
    <property type="molecule type" value="Genomic_DNA"/>
</dbReference>
<accession>A0A9N9AH79</accession>
<evidence type="ECO:0000313" key="3">
    <source>
        <dbReference type="EMBL" id="CAG8532448.1"/>
    </source>
</evidence>
<name>A0A9N9AH79_9GLOM</name>
<feature type="signal peptide" evidence="2">
    <location>
        <begin position="1"/>
        <end position="29"/>
    </location>
</feature>
<keyword evidence="4" id="KW-1185">Reference proteome</keyword>
<keyword evidence="2" id="KW-0732">Signal</keyword>
<dbReference type="AlphaFoldDB" id="A0A9N9AH79"/>
<organism evidence="3 4">
    <name type="scientific">Racocetra fulgida</name>
    <dbReference type="NCBI Taxonomy" id="60492"/>
    <lineage>
        <taxon>Eukaryota</taxon>
        <taxon>Fungi</taxon>
        <taxon>Fungi incertae sedis</taxon>
        <taxon>Mucoromycota</taxon>
        <taxon>Glomeromycotina</taxon>
        <taxon>Glomeromycetes</taxon>
        <taxon>Diversisporales</taxon>
        <taxon>Gigasporaceae</taxon>
        <taxon>Racocetra</taxon>
    </lineage>
</organism>
<feature type="coiled-coil region" evidence="1">
    <location>
        <begin position="534"/>
        <end position="568"/>
    </location>
</feature>
<dbReference type="OrthoDB" id="2449058at2759"/>
<gene>
    <name evidence="3" type="ORF">RFULGI_LOCUS3853</name>
</gene>
<evidence type="ECO:0000256" key="2">
    <source>
        <dbReference type="SAM" id="SignalP"/>
    </source>
</evidence>
<proteinExistence type="predicted"/>
<dbReference type="Proteomes" id="UP000789396">
    <property type="component" value="Unassembled WGS sequence"/>
</dbReference>
<sequence>MIWNTSASHIKLIFLILIRLNIRAGLIFAIDDIKFNDADGINLNRGIVDDTPTRNIFNNKMVKRNYKLSSKRVDDSLAFINSSDDDMIPNDLIVVKTKSKRNRLSRTGITRSINLKKRDEKNKHYNLGDDRRHYGDDRMIEKTSTLLKPPFCIVDENGFRCDATNQNSWRINSDNGLIFSDLGFEGDKCQMFIPPKNPDEATLLIGLIVNSSFGTQYLPDITGTWERPYDFLGNCKQPFFCDTSISGGITTSKTITNGTCQLKFSRATPCFSANQCDTHRCTSDFKSDQGAPVEYDTVIAPNGTRTLSDKICAALDDLQRPSVISRPLNLPTEATSTLEIILLSVLVTVIIDDDKPNNDDGLRDKTLSSRKGILNLFSTSKNENFGTTSRHVSFKGTNDDNELNSSESAMALIPPAPAIKRSSLFNNSNELYNHGNEIDLVSNYSNRTSLDSSNPRGSNVGSIGIINMTNVGIGRNNDNLSAQNPLEILKLARVPSQTVRIFDPDAYLQLQQSQNMFTPPEQKIDPEQKIEDQFTEAYETNQRIKTRLEKIENEITRENALNATLELEDMVIVKNPDEEMLEEKLRQKRRQRKLEMLYNQQFKGNNM</sequence>
<reference evidence="3" key="1">
    <citation type="submission" date="2021-06" db="EMBL/GenBank/DDBJ databases">
        <authorList>
            <person name="Kallberg Y."/>
            <person name="Tangrot J."/>
            <person name="Rosling A."/>
        </authorList>
    </citation>
    <scope>NUCLEOTIDE SEQUENCE</scope>
    <source>
        <strain evidence="3">IN212</strain>
    </source>
</reference>
<evidence type="ECO:0000256" key="1">
    <source>
        <dbReference type="SAM" id="Coils"/>
    </source>
</evidence>
<feature type="chain" id="PRO_5040171053" evidence="2">
    <location>
        <begin position="30"/>
        <end position="607"/>
    </location>
</feature>
<comment type="caution">
    <text evidence="3">The sequence shown here is derived from an EMBL/GenBank/DDBJ whole genome shotgun (WGS) entry which is preliminary data.</text>
</comment>
<keyword evidence="1" id="KW-0175">Coiled coil</keyword>
<protein>
    <submittedName>
        <fullName evidence="3">10928_t:CDS:1</fullName>
    </submittedName>
</protein>
<evidence type="ECO:0000313" key="4">
    <source>
        <dbReference type="Proteomes" id="UP000789396"/>
    </source>
</evidence>